<proteinExistence type="predicted"/>
<gene>
    <name evidence="1" type="ORF">GGQ72_000105</name>
</gene>
<dbReference type="EMBL" id="JACIEC010000001">
    <property type="protein sequence ID" value="MBB4141606.1"/>
    <property type="molecule type" value="Genomic_DNA"/>
</dbReference>
<keyword evidence="2" id="KW-1185">Reference proteome</keyword>
<sequence length="259" mass="28993">MQKAEPAVPDVLGRRMAALREQLETVVKQLLAESLDPAALEQVDICLLEWRWIESQSARLALQIDARAAAAIHDAGGHKLPSKRSLLKRLLRSPLEQRQHSDQETANILLDGLAESHRLLLLIIDHREFLQRQLTLLEAELEKRFTQLQLVPVGAGEPVDAIVDRIDVLQDLVDGVIDMTASANLFYNKILVDAEANILALTSLDTNRYVQSGLALPHFDTLRQRAERGLLSVRGIAHRRAVLDEAFQRKLSTTRQAGH</sequence>
<dbReference type="AlphaFoldDB" id="A0A7W6LCC0"/>
<reference evidence="1 2" key="1">
    <citation type="submission" date="2020-08" db="EMBL/GenBank/DDBJ databases">
        <title>Genomic Encyclopedia of Type Strains, Phase IV (KMG-IV): sequencing the most valuable type-strain genomes for metagenomic binning, comparative biology and taxonomic classification.</title>
        <authorList>
            <person name="Goeker M."/>
        </authorList>
    </citation>
    <scope>NUCLEOTIDE SEQUENCE [LARGE SCALE GENOMIC DNA]</scope>
    <source>
        <strain evidence="1 2">DSM 29514</strain>
    </source>
</reference>
<protein>
    <submittedName>
        <fullName evidence="1">Uncharacterized protein</fullName>
    </submittedName>
</protein>
<dbReference type="Proteomes" id="UP000519897">
    <property type="component" value="Unassembled WGS sequence"/>
</dbReference>
<organism evidence="1 2">
    <name type="scientific">Rhizobium rhizoryzae</name>
    <dbReference type="NCBI Taxonomy" id="451876"/>
    <lineage>
        <taxon>Bacteria</taxon>
        <taxon>Pseudomonadati</taxon>
        <taxon>Pseudomonadota</taxon>
        <taxon>Alphaproteobacteria</taxon>
        <taxon>Hyphomicrobiales</taxon>
        <taxon>Rhizobiaceae</taxon>
        <taxon>Rhizobium/Agrobacterium group</taxon>
        <taxon>Rhizobium</taxon>
    </lineage>
</organism>
<dbReference type="RefSeq" id="WP_165135154.1">
    <property type="nucleotide sequence ID" value="NZ_CP049250.1"/>
</dbReference>
<accession>A0A7W6LCC0</accession>
<evidence type="ECO:0000313" key="1">
    <source>
        <dbReference type="EMBL" id="MBB4141606.1"/>
    </source>
</evidence>
<evidence type="ECO:0000313" key="2">
    <source>
        <dbReference type="Proteomes" id="UP000519897"/>
    </source>
</evidence>
<comment type="caution">
    <text evidence="1">The sequence shown here is derived from an EMBL/GenBank/DDBJ whole genome shotgun (WGS) entry which is preliminary data.</text>
</comment>
<name>A0A7W6LCC0_9HYPH</name>